<gene>
    <name evidence="1" type="ORF">BPS26883_06440</name>
</gene>
<dbReference type="AntiFam" id="ANF00203">
    <property type="entry name" value="Shadow ORF (opposite algB)"/>
</dbReference>
<proteinExistence type="predicted"/>
<name>A0A6P2R928_9BURK</name>
<dbReference type="AntiFam" id="ANF00077">
    <property type="entry name" value="Shadow ORF (opposite AtoC)"/>
</dbReference>
<dbReference type="AlphaFoldDB" id="A0A6P2R928"/>
<evidence type="ECO:0000313" key="1">
    <source>
        <dbReference type="EMBL" id="VWC31545.1"/>
    </source>
</evidence>
<organism evidence="1 2">
    <name type="scientific">Burkholderia pseudomultivorans</name>
    <dbReference type="NCBI Taxonomy" id="1207504"/>
    <lineage>
        <taxon>Bacteria</taxon>
        <taxon>Pseudomonadati</taxon>
        <taxon>Pseudomonadota</taxon>
        <taxon>Betaproteobacteria</taxon>
        <taxon>Burkholderiales</taxon>
        <taxon>Burkholderiaceae</taxon>
        <taxon>Burkholderia</taxon>
        <taxon>Burkholderia cepacia complex</taxon>
    </lineage>
</organism>
<sequence length="227" mass="25272">MAGRLRFLGEYGGDHVAHVGPRAQRRQLEGRAAQPVIQVLAERTVRDHLHEIAVRRTDHVEIDAHRRVAAERHDLAVGEHAQQARLQRERHVADFVEKQRAAVGQRDLAARAVLARAGERAGRIAEQLALDQRFRQRAAVDGDERPRAARAGIVNRACEHFLARAGFAEHENRQPLARDAQRQFGLLGDLRVAAAQERRERADLALGGARAARGRARFAAGAAQRRT</sequence>
<evidence type="ECO:0000313" key="2">
    <source>
        <dbReference type="Proteomes" id="UP000494162"/>
    </source>
</evidence>
<dbReference type="Proteomes" id="UP000494162">
    <property type="component" value="Unassembled WGS sequence"/>
</dbReference>
<accession>A0A6P2R928</accession>
<protein>
    <submittedName>
        <fullName evidence="1">Uncharacterized protein</fullName>
    </submittedName>
</protein>
<reference evidence="1 2" key="1">
    <citation type="submission" date="2019-09" db="EMBL/GenBank/DDBJ databases">
        <authorList>
            <person name="Depoorter E."/>
        </authorList>
    </citation>
    <scope>NUCLEOTIDE SEQUENCE [LARGE SCALE GENOMIC DNA]</scope>
    <source>
        <strain evidence="1">LMG 26883</strain>
    </source>
</reference>
<dbReference type="EMBL" id="CABVPP010000089">
    <property type="protein sequence ID" value="VWC31545.1"/>
    <property type="molecule type" value="Genomic_DNA"/>
</dbReference>